<dbReference type="Pfam" id="PF13715">
    <property type="entry name" value="CarbopepD_reg_2"/>
    <property type="match status" value="1"/>
</dbReference>
<dbReference type="RefSeq" id="WP_346754355.1">
    <property type="nucleotide sequence ID" value="NZ_JAUJEA010000011.1"/>
</dbReference>
<dbReference type="InterPro" id="IPR023996">
    <property type="entry name" value="TonB-dep_OMP_SusC/RagA"/>
</dbReference>
<reference evidence="13" key="1">
    <citation type="submission" date="2023-06" db="EMBL/GenBank/DDBJ databases">
        <title>Genomic of Parafulvivirga corallium.</title>
        <authorList>
            <person name="Wang G."/>
        </authorList>
    </citation>
    <scope>NUCLEOTIDE SEQUENCE</scope>
    <source>
        <strain evidence="13">BMA10</strain>
    </source>
</reference>
<gene>
    <name evidence="13" type="ORF">QQ008_23265</name>
</gene>
<dbReference type="EMBL" id="JAUJEA010000011">
    <property type="protein sequence ID" value="MDN5204331.1"/>
    <property type="molecule type" value="Genomic_DNA"/>
</dbReference>
<sequence>MKSSLQRQLIYMSKLLIYSFVIQCMAYNFILAHSGMTQNLSDVFLTINLKKTSLEKALSKIEKETDFKFLYSDGSIDLKNVSNIGSYKDASLREILLSISKTNHVRFKRINNTIIVDPLEKESLEEKIVVEIDEKTITGKVTDEDANALPGVNVLVKDTNTGTVTDINGNYSLNVPDDVAILVFSYVGYITEEVDITGRTTVDLVLTPDIETLSEVVVVGYGSQKRANVSSAIASIDQDELNNISYANTASLLQGKVAGVNVENSGGAPGTGAVVVIRGTGTLSNNDQPLYVVDGSIVGDISYLNANDIENVQVLKDASAAAIYGNRAANGVIIVTTKRGEKGDIRINFNSKIGVQSETNRLDLLDGEAYIAARNQSIANSGGATDDLFVWNGVSTDWQDVQLDNAMYQDYSLSVSGGGENATYYISGQYLNQDGIVNSSGYERYNLRANSSFSKGRFKLDQNFLLTRELKDANSYFFREFGPIPVQEVFDENNEGGFADAPAQYNSGRPVNWYGISELEDDLSTVDRALLNLSPSFEIIDGLTYKYNLSINYSNNHFRLFVPTFFVSANPGGSNNIASLNESFTRTLDILSEHTLTYAKSIGDHDFTALIGYTTQKVKSRQAGGRATEFGSNDLRTLSAGNDNTDVFGALGENALASILGRITYSYKGKYLLNASIRTDETSRFVESERKGSFPSFSLGWRISEEDFFPKDGIISDLKLRGSWGQLGNQNVGNYDTQSTININNGYAIGNVPRSGSTVLNLSNPSLFWETTTSSDIGIDLELLDGKISIVTDYFVKKSEDILVNLPIPVGGGQGSFLRTNAATMENRGFEFLIGYHDKLQNGLSFDGSLNFTTLTNEVTALGEGVSPIVGGRYNQGGEFATLTDVGHPIASFYGHVVEGIYQTQAEIDADGRTGQAELGDINFMDLDGDNDIDDDDRDFLGSSIPSFQVGLNLAATYKNFDLNLFITSVQGVELFNTRWNDNLFLTSEGGDYLAEAANAWTPSNTNTNIPRLVDARTADNERPSDFYVEDGSYTRLKNIELGYTLPTGLLPENSIQNIRFFVSAQNILTLTDYTGFDPEVGRSFAGGAVGSSNGSIFGAGIDRAYPTAKTFFVGLQATF</sequence>
<dbReference type="InterPro" id="IPR032508">
    <property type="entry name" value="FecR_C"/>
</dbReference>
<dbReference type="NCBIfam" id="TIGR04057">
    <property type="entry name" value="SusC_RagA_signa"/>
    <property type="match status" value="1"/>
</dbReference>
<evidence type="ECO:0000313" key="13">
    <source>
        <dbReference type="EMBL" id="MDN5204331.1"/>
    </source>
</evidence>
<evidence type="ECO:0000256" key="7">
    <source>
        <dbReference type="ARBA" id="ARBA00023237"/>
    </source>
</evidence>
<dbReference type="SUPFAM" id="SSF49464">
    <property type="entry name" value="Carboxypeptidase regulatory domain-like"/>
    <property type="match status" value="1"/>
</dbReference>
<feature type="domain" description="TonB-dependent receptor-like beta-barrel" evidence="10">
    <location>
        <begin position="498"/>
        <end position="1068"/>
    </location>
</feature>
<accession>A0ABT8KU84</accession>
<dbReference type="InterPro" id="IPR037066">
    <property type="entry name" value="Plug_dom_sf"/>
</dbReference>
<dbReference type="Gene3D" id="2.60.40.1120">
    <property type="entry name" value="Carboxypeptidase-like, regulatory domain"/>
    <property type="match status" value="1"/>
</dbReference>
<evidence type="ECO:0000259" key="11">
    <source>
        <dbReference type="Pfam" id="PF07715"/>
    </source>
</evidence>
<dbReference type="Gene3D" id="2.40.170.20">
    <property type="entry name" value="TonB-dependent receptor, beta-barrel domain"/>
    <property type="match status" value="1"/>
</dbReference>
<keyword evidence="4 8" id="KW-0812">Transmembrane</keyword>
<dbReference type="Proteomes" id="UP001172082">
    <property type="component" value="Unassembled WGS sequence"/>
</dbReference>
<keyword evidence="3 8" id="KW-1134">Transmembrane beta strand</keyword>
<evidence type="ECO:0000256" key="5">
    <source>
        <dbReference type="ARBA" id="ARBA00023077"/>
    </source>
</evidence>
<evidence type="ECO:0000256" key="2">
    <source>
        <dbReference type="ARBA" id="ARBA00022448"/>
    </source>
</evidence>
<evidence type="ECO:0000256" key="6">
    <source>
        <dbReference type="ARBA" id="ARBA00023136"/>
    </source>
</evidence>
<dbReference type="Gene3D" id="3.55.50.30">
    <property type="match status" value="1"/>
</dbReference>
<evidence type="ECO:0000256" key="3">
    <source>
        <dbReference type="ARBA" id="ARBA00022452"/>
    </source>
</evidence>
<evidence type="ECO:0000259" key="10">
    <source>
        <dbReference type="Pfam" id="PF00593"/>
    </source>
</evidence>
<evidence type="ECO:0000256" key="1">
    <source>
        <dbReference type="ARBA" id="ARBA00004571"/>
    </source>
</evidence>
<dbReference type="InterPro" id="IPR036942">
    <property type="entry name" value="Beta-barrel_TonB_sf"/>
</dbReference>
<dbReference type="InterPro" id="IPR000531">
    <property type="entry name" value="Beta-barrel_TonB"/>
</dbReference>
<keyword evidence="14" id="KW-1185">Reference proteome</keyword>
<dbReference type="Pfam" id="PF00593">
    <property type="entry name" value="TonB_dep_Rec_b-barrel"/>
    <property type="match status" value="1"/>
</dbReference>
<dbReference type="InterPro" id="IPR008969">
    <property type="entry name" value="CarboxyPept-like_regulatory"/>
</dbReference>
<feature type="domain" description="TonB-dependent receptor plug" evidence="11">
    <location>
        <begin position="227"/>
        <end position="332"/>
    </location>
</feature>
<dbReference type="NCBIfam" id="TIGR04056">
    <property type="entry name" value="OMP_RagA_SusC"/>
    <property type="match status" value="1"/>
</dbReference>
<feature type="domain" description="Protein FecR C-terminal" evidence="12">
    <location>
        <begin position="47"/>
        <end position="116"/>
    </location>
</feature>
<evidence type="ECO:0000259" key="12">
    <source>
        <dbReference type="Pfam" id="PF16344"/>
    </source>
</evidence>
<evidence type="ECO:0000313" key="14">
    <source>
        <dbReference type="Proteomes" id="UP001172082"/>
    </source>
</evidence>
<dbReference type="InterPro" id="IPR039426">
    <property type="entry name" value="TonB-dep_rcpt-like"/>
</dbReference>
<proteinExistence type="inferred from homology"/>
<name>A0ABT8KU84_9BACT</name>
<dbReference type="Gene3D" id="2.170.130.10">
    <property type="entry name" value="TonB-dependent receptor, plug domain"/>
    <property type="match status" value="1"/>
</dbReference>
<keyword evidence="6 8" id="KW-0472">Membrane</keyword>
<dbReference type="InterPro" id="IPR012910">
    <property type="entry name" value="Plug_dom"/>
</dbReference>
<keyword evidence="7 8" id="KW-0998">Cell outer membrane</keyword>
<dbReference type="Pfam" id="PF07715">
    <property type="entry name" value="Plug"/>
    <property type="match status" value="1"/>
</dbReference>
<evidence type="ECO:0000256" key="4">
    <source>
        <dbReference type="ARBA" id="ARBA00022692"/>
    </source>
</evidence>
<keyword evidence="5 9" id="KW-0798">TonB box</keyword>
<organism evidence="13 14">
    <name type="scientific">Splendidivirga corallicola</name>
    <dbReference type="NCBI Taxonomy" id="3051826"/>
    <lineage>
        <taxon>Bacteria</taxon>
        <taxon>Pseudomonadati</taxon>
        <taxon>Bacteroidota</taxon>
        <taxon>Cytophagia</taxon>
        <taxon>Cytophagales</taxon>
        <taxon>Splendidivirgaceae</taxon>
        <taxon>Splendidivirga</taxon>
    </lineage>
</organism>
<dbReference type="InterPro" id="IPR023997">
    <property type="entry name" value="TonB-dep_OMP_SusC/RagA_CS"/>
</dbReference>
<dbReference type="SUPFAM" id="SSF56935">
    <property type="entry name" value="Porins"/>
    <property type="match status" value="1"/>
</dbReference>
<evidence type="ECO:0000256" key="9">
    <source>
        <dbReference type="RuleBase" id="RU003357"/>
    </source>
</evidence>
<comment type="subcellular location">
    <subcellularLocation>
        <location evidence="1 8">Cell outer membrane</location>
        <topology evidence="1 8">Multi-pass membrane protein</topology>
    </subcellularLocation>
</comment>
<evidence type="ECO:0000256" key="8">
    <source>
        <dbReference type="PROSITE-ProRule" id="PRU01360"/>
    </source>
</evidence>
<keyword evidence="2 8" id="KW-0813">Transport</keyword>
<protein>
    <submittedName>
        <fullName evidence="13">SusC/RagA family TonB-linked outer membrane protein</fullName>
    </submittedName>
</protein>
<comment type="similarity">
    <text evidence="8 9">Belongs to the TonB-dependent receptor family.</text>
</comment>
<comment type="caution">
    <text evidence="13">The sequence shown here is derived from an EMBL/GenBank/DDBJ whole genome shotgun (WGS) entry which is preliminary data.</text>
</comment>
<dbReference type="Pfam" id="PF16344">
    <property type="entry name" value="FecR_C"/>
    <property type="match status" value="1"/>
</dbReference>
<dbReference type="PROSITE" id="PS52016">
    <property type="entry name" value="TONB_DEPENDENT_REC_3"/>
    <property type="match status" value="1"/>
</dbReference>